<evidence type="ECO:0000313" key="2">
    <source>
        <dbReference type="WBParaSite" id="PgE011_g005_t01"/>
    </source>
</evidence>
<protein>
    <submittedName>
        <fullName evidence="2">Integrase catalytic domain-containing protein</fullName>
    </submittedName>
</protein>
<sequence>MKSTVKTQLSSWPSRQLHGKRVRADFAGIVDGNFYLFIVDAYSQWPEIIRINSISRSATITWDFFAQFGKVAYLRYAQRHAIHVEINELLLSGSRNYALHSSPFHPQSNG</sequence>
<dbReference type="Proteomes" id="UP000887569">
    <property type="component" value="Unplaced"/>
</dbReference>
<name>A0A914ZX06_PARUN</name>
<dbReference type="WBParaSite" id="PgE011_g005_t01">
    <property type="protein sequence ID" value="PgE011_g005_t01"/>
    <property type="gene ID" value="PgE011_g005"/>
</dbReference>
<accession>A0A914ZX06</accession>
<evidence type="ECO:0000313" key="1">
    <source>
        <dbReference type="Proteomes" id="UP000887569"/>
    </source>
</evidence>
<reference evidence="2" key="1">
    <citation type="submission" date="2022-11" db="UniProtKB">
        <authorList>
            <consortium name="WormBaseParasite"/>
        </authorList>
    </citation>
    <scope>IDENTIFICATION</scope>
</reference>
<proteinExistence type="predicted"/>
<keyword evidence="1" id="KW-1185">Reference proteome</keyword>
<organism evidence="1 2">
    <name type="scientific">Parascaris univalens</name>
    <name type="common">Nematode worm</name>
    <dbReference type="NCBI Taxonomy" id="6257"/>
    <lineage>
        <taxon>Eukaryota</taxon>
        <taxon>Metazoa</taxon>
        <taxon>Ecdysozoa</taxon>
        <taxon>Nematoda</taxon>
        <taxon>Chromadorea</taxon>
        <taxon>Rhabditida</taxon>
        <taxon>Spirurina</taxon>
        <taxon>Ascaridomorpha</taxon>
        <taxon>Ascaridoidea</taxon>
        <taxon>Ascarididae</taxon>
        <taxon>Parascaris</taxon>
    </lineage>
</organism>
<dbReference type="AlphaFoldDB" id="A0A914ZX06"/>